<dbReference type="AlphaFoldDB" id="A0A3P6QWW0"/>
<feature type="compositionally biased region" description="Pro residues" evidence="1">
    <location>
        <begin position="32"/>
        <end position="42"/>
    </location>
</feature>
<evidence type="ECO:0000256" key="1">
    <source>
        <dbReference type="SAM" id="MobiDB-lite"/>
    </source>
</evidence>
<dbReference type="Proteomes" id="UP000281553">
    <property type="component" value="Unassembled WGS sequence"/>
</dbReference>
<evidence type="ECO:0000313" key="3">
    <source>
        <dbReference type="Proteomes" id="UP000281553"/>
    </source>
</evidence>
<sequence>MLASRFPSRFNWRNSEPRTRRCVGRIPRMSPNVPPVKLPSPPTANTAAKSSVRTA</sequence>
<feature type="compositionally biased region" description="Polar residues" evidence="1">
    <location>
        <begin position="43"/>
        <end position="55"/>
    </location>
</feature>
<keyword evidence="3" id="KW-1185">Reference proteome</keyword>
<proteinExistence type="predicted"/>
<protein>
    <submittedName>
        <fullName evidence="2">Uncharacterized protein</fullName>
    </submittedName>
</protein>
<accession>A0A3P6QWW0</accession>
<name>A0A3P6QWW0_DIBLA</name>
<gene>
    <name evidence="2" type="ORF">DILT_LOCUS2061</name>
</gene>
<evidence type="ECO:0000313" key="2">
    <source>
        <dbReference type="EMBL" id="VDK54942.1"/>
    </source>
</evidence>
<feature type="region of interest" description="Disordered" evidence="1">
    <location>
        <begin position="25"/>
        <end position="55"/>
    </location>
</feature>
<feature type="non-terminal residue" evidence="2">
    <location>
        <position position="55"/>
    </location>
</feature>
<reference evidence="2 3" key="1">
    <citation type="submission" date="2018-11" db="EMBL/GenBank/DDBJ databases">
        <authorList>
            <consortium name="Pathogen Informatics"/>
        </authorList>
    </citation>
    <scope>NUCLEOTIDE SEQUENCE [LARGE SCALE GENOMIC DNA]</scope>
</reference>
<dbReference type="EMBL" id="UYRU01020043">
    <property type="protein sequence ID" value="VDK54942.1"/>
    <property type="molecule type" value="Genomic_DNA"/>
</dbReference>
<organism evidence="2 3">
    <name type="scientific">Dibothriocephalus latus</name>
    <name type="common">Fish tapeworm</name>
    <name type="synonym">Diphyllobothrium latum</name>
    <dbReference type="NCBI Taxonomy" id="60516"/>
    <lineage>
        <taxon>Eukaryota</taxon>
        <taxon>Metazoa</taxon>
        <taxon>Spiralia</taxon>
        <taxon>Lophotrochozoa</taxon>
        <taxon>Platyhelminthes</taxon>
        <taxon>Cestoda</taxon>
        <taxon>Eucestoda</taxon>
        <taxon>Diphyllobothriidea</taxon>
        <taxon>Diphyllobothriidae</taxon>
        <taxon>Dibothriocephalus</taxon>
    </lineage>
</organism>